<feature type="domain" description="SCD" evidence="4">
    <location>
        <begin position="261"/>
        <end position="346"/>
    </location>
</feature>
<evidence type="ECO:0000256" key="3">
    <source>
        <dbReference type="SAM" id="MobiDB-lite"/>
    </source>
</evidence>
<organism evidence="5 6">
    <name type="scientific">Steinernema hermaphroditum</name>
    <dbReference type="NCBI Taxonomy" id="289476"/>
    <lineage>
        <taxon>Eukaryota</taxon>
        <taxon>Metazoa</taxon>
        <taxon>Ecdysozoa</taxon>
        <taxon>Nematoda</taxon>
        <taxon>Chromadorea</taxon>
        <taxon>Rhabditida</taxon>
        <taxon>Tylenchina</taxon>
        <taxon>Panagrolaimomorpha</taxon>
        <taxon>Strongyloidoidea</taxon>
        <taxon>Steinernematidae</taxon>
        <taxon>Steinernema</taxon>
    </lineage>
</organism>
<dbReference type="InterPro" id="IPR056396">
    <property type="entry name" value="HEAT_SCC3-SA"/>
</dbReference>
<accession>A0AA39LPW1</accession>
<dbReference type="InterPro" id="IPR011989">
    <property type="entry name" value="ARM-like"/>
</dbReference>
<keyword evidence="6" id="KW-1185">Reference proteome</keyword>
<feature type="coiled-coil region" evidence="2">
    <location>
        <begin position="225"/>
        <end position="252"/>
    </location>
</feature>
<comment type="caution">
    <text evidence="5">The sequence shown here is derived from an EMBL/GenBank/DDBJ whole genome shotgun (WGS) entry which is preliminary data.</text>
</comment>
<evidence type="ECO:0000256" key="2">
    <source>
        <dbReference type="SAM" id="Coils"/>
    </source>
</evidence>
<dbReference type="InterPro" id="IPR020839">
    <property type="entry name" value="SCD"/>
</dbReference>
<dbReference type="Pfam" id="PF08514">
    <property type="entry name" value="STAG"/>
    <property type="match status" value="1"/>
</dbReference>
<feature type="compositionally biased region" description="Basic residues" evidence="3">
    <location>
        <begin position="24"/>
        <end position="33"/>
    </location>
</feature>
<dbReference type="GO" id="GO:0003682">
    <property type="term" value="F:chromatin binding"/>
    <property type="evidence" value="ECO:0007669"/>
    <property type="project" value="TreeGrafter"/>
</dbReference>
<name>A0AA39LPW1_9BILA</name>
<dbReference type="GO" id="GO:0008278">
    <property type="term" value="C:cohesin complex"/>
    <property type="evidence" value="ECO:0007669"/>
    <property type="project" value="TreeGrafter"/>
</dbReference>
<feature type="region of interest" description="Disordered" evidence="3">
    <location>
        <begin position="1636"/>
        <end position="1660"/>
    </location>
</feature>
<dbReference type="EMBL" id="JAUCMV010000004">
    <property type="protein sequence ID" value="KAK0404944.1"/>
    <property type="molecule type" value="Genomic_DNA"/>
</dbReference>
<evidence type="ECO:0000313" key="6">
    <source>
        <dbReference type="Proteomes" id="UP001175271"/>
    </source>
</evidence>
<feature type="region of interest" description="Disordered" evidence="3">
    <location>
        <begin position="1590"/>
        <end position="1613"/>
    </location>
</feature>
<dbReference type="InterPro" id="IPR013721">
    <property type="entry name" value="STAG"/>
</dbReference>
<dbReference type="Pfam" id="PF21581">
    <property type="entry name" value="SCD"/>
    <property type="match status" value="1"/>
</dbReference>
<feature type="region of interest" description="Disordered" evidence="3">
    <location>
        <begin position="1"/>
        <end position="42"/>
    </location>
</feature>
<reference evidence="5" key="1">
    <citation type="submission" date="2023-06" db="EMBL/GenBank/DDBJ databases">
        <title>Genomic analysis of the entomopathogenic nematode Steinernema hermaphroditum.</title>
        <authorList>
            <person name="Schwarz E.M."/>
            <person name="Heppert J.K."/>
            <person name="Baniya A."/>
            <person name="Schwartz H.T."/>
            <person name="Tan C.-H."/>
            <person name="Antoshechkin I."/>
            <person name="Sternberg P.W."/>
            <person name="Goodrich-Blair H."/>
            <person name="Dillman A.R."/>
        </authorList>
    </citation>
    <scope>NUCLEOTIDE SEQUENCE</scope>
    <source>
        <strain evidence="5">PS9179</strain>
        <tissue evidence="5">Whole animal</tissue>
    </source>
</reference>
<proteinExistence type="inferred from homology"/>
<dbReference type="PANTHER" id="PTHR11199:SF0">
    <property type="entry name" value="LD34181P-RELATED"/>
    <property type="match status" value="1"/>
</dbReference>
<dbReference type="InterPro" id="IPR039662">
    <property type="entry name" value="Cohesin_Scc3/SA"/>
</dbReference>
<keyword evidence="2" id="KW-0175">Coiled coil</keyword>
<dbReference type="GO" id="GO:0007062">
    <property type="term" value="P:sister chromatid cohesion"/>
    <property type="evidence" value="ECO:0007669"/>
    <property type="project" value="UniProtKB-ARBA"/>
</dbReference>
<gene>
    <name evidence="5" type="ORF">QR680_017716</name>
</gene>
<comment type="similarity">
    <text evidence="1">Belongs to the SCC3 family.</text>
</comment>
<dbReference type="Gene3D" id="1.25.10.10">
    <property type="entry name" value="Leucine-rich Repeat Variant"/>
    <property type="match status" value="1"/>
</dbReference>
<sequence length="1860" mass="204472">MSLDGSVNHQSSPAPSVASTTVSRRGRGGRGGRRGGGAVGRTAAAEAITDESSLFSMVKGGRSLHAIIDKWIEEYDRHPDNALVQLQQFFVSCSGCKGVISSVMIQKMDYKDIIRRLTEEFDEESGDYPLVMSGPQWRKFKTNFPEFVSLLITKCKSNIVFDSKTMDGLIQLLTGLADSQVRAFRHTATFAAMKLSTALVSIACEHVKMRELNGKQIETEKSKVKKATSERIQQLLEKKADLEEHINDVRLMIQYVFKSVFVHRYRDIVPEIRAVCIEELGNWMFLFPDQFLDDSYLKYIGWMLYDKNPDVRIRCLAALIPLYERPELATTLELFTAKFRDRLVGMVRDKDYDVAIKACHLMTCVYNILPQILDIHSCEPIYELVYCSHRGIAIAAGEFLNAKVFCGGDDFDRKKLLSILVDFFIEGQLHTHAAYLVDSLIDTNPIIKDFGTMGELLASNESDGIASQLIEIMSCAVRQASTGKSPAGRSQHHHRRGGVAVPPREARLLQEDRTKMTEDLIPVLPQLIMKFVADQEALENLCDLPRYFILEMYLAGRQEKYLADLMTALELVVERHTDSELLLVVARTLGALLQNANIATYTETARHRIIDTIAVQLRAEIQRFQSDMSVDEEDSAALLACMRKISVFASTQDLSQWDLWNPVLSVVSGGEDKVPSRDVAEHAVQFLFLSLSHDFSLLYTKLEENPDEDVMEAVRVIRTRRDQFLNIVETILRSGAAGVENAFLCVCDLLILFSWRLRQRNASLGPLVVNVTSDLIHQMDCFVVDNVFVEEEEDDENDDAFNEQQRVELMHKRRNLLAQFCKLIMYNVIPLSHMWVVLKHYERFYRDFGDIIKNMIHKVRDLHKLQCAHGVANALTDDYKCIRNAVGDGTIDPLSDEFMALRDLAKKLAQSFGSDHVKNRDVIAGIHREGILFALNDKREEDAIGENGRSRNLLFLEALLEFSSKLLKQDRACVLNYLEKQVDPTSVTVSEDYWQPYILYKGSLQVSPYIVLQKSSAGFQNFWVDDEAIYGGFENDAEPVAICRVVDYRLSTGKISTAYFPREASSCTLSELYGDFSDLEEDDPPEESPPFRSLQNYAESSKILAQSAPRVSSMDGGSSISSAAAAAAAAMSLPLGNFGSSAAAHGLGAASAIAAANPLLMAQSLGHAVPGFATAVAPHSTNPTTSALDVSAVMNPTSVAAPTQGPGLAFPPSRPVLHVPHFDNIQFQSVSLNTEPSARQDGSDLPVNSLPTLRFFFNLGVQYAKILALQQAKENNAQNAQASLPNFLSLLQNQQAAAAAAASDPLNGFLNAAQQQQILRNQANLLAAGKLPQLPGVGAGATLLQQQILQQLQKSALLQQQHHQQQQQQRAAAGNPVENNMLQYALSQHYNRAEGANAFNDLTQLQRLQAANTNAALLNAAAQSSQHPFSELMKPSVLNAASAATHGGIPPVTAAAPTSTTVSLGHQLQVNQVSQSPRALSVSVPVDPTPPVLTGGGGFQTNEEIFKKRQELLQQRHQEALRKASITSNSDQEALQKALMSSFCAANNIPPTSAHALVPRSQVDQTQISIVAAIEQQQAALQSSVAALHKTPVTSPPSTSATGDSSASASTSSSAEITTSNAFFTSAEQHYTNAFKKAQQAVSGESQHSTPPTTMSSAAADVTRDVKDTIASIAKGARVAEDGKEFPMGPIMMLPVFNSCFQNVKYSLAHKGYEIGVDDQFRAIDYSSRPVDPIFRKAQQEREKEAHLMNPGFRKSISPQHRVETLKEAELIHQAQQNALRNSCPIGIANPMREKSPIPISVEGGHPAATSSPSRSPLKRESPSETPKNGDSGLDSAQPEIIADSPEEKRLRIASGSDED</sequence>
<protein>
    <recommendedName>
        <fullName evidence="4">SCD domain-containing protein</fullName>
    </recommendedName>
</protein>
<dbReference type="PROSITE" id="PS51425">
    <property type="entry name" value="SCD"/>
    <property type="match status" value="1"/>
</dbReference>
<feature type="region of interest" description="Disordered" evidence="3">
    <location>
        <begin position="1787"/>
        <end position="1860"/>
    </location>
</feature>
<evidence type="ECO:0000256" key="1">
    <source>
        <dbReference type="ARBA" id="ARBA00005486"/>
    </source>
</evidence>
<dbReference type="SUPFAM" id="SSF48371">
    <property type="entry name" value="ARM repeat"/>
    <property type="match status" value="1"/>
</dbReference>
<dbReference type="Pfam" id="PF24571">
    <property type="entry name" value="HEAT_SCC3-SA"/>
    <property type="match status" value="1"/>
</dbReference>
<evidence type="ECO:0000259" key="4">
    <source>
        <dbReference type="PROSITE" id="PS51425"/>
    </source>
</evidence>
<dbReference type="Proteomes" id="UP001175271">
    <property type="component" value="Unassembled WGS sequence"/>
</dbReference>
<dbReference type="PANTHER" id="PTHR11199">
    <property type="entry name" value="STROMAL ANTIGEN"/>
    <property type="match status" value="1"/>
</dbReference>
<feature type="compositionally biased region" description="Polar residues" evidence="3">
    <location>
        <begin position="1"/>
        <end position="14"/>
    </location>
</feature>
<evidence type="ECO:0000313" key="5">
    <source>
        <dbReference type="EMBL" id="KAK0404944.1"/>
    </source>
</evidence>
<dbReference type="GO" id="GO:0000785">
    <property type="term" value="C:chromatin"/>
    <property type="evidence" value="ECO:0007669"/>
    <property type="project" value="TreeGrafter"/>
</dbReference>
<dbReference type="InterPro" id="IPR016024">
    <property type="entry name" value="ARM-type_fold"/>
</dbReference>
<feature type="compositionally biased region" description="Polar residues" evidence="3">
    <location>
        <begin position="1640"/>
        <end position="1657"/>
    </location>
</feature>
<dbReference type="GO" id="GO:0005634">
    <property type="term" value="C:nucleus"/>
    <property type="evidence" value="ECO:0007669"/>
    <property type="project" value="TreeGrafter"/>
</dbReference>